<keyword evidence="2" id="KW-1185">Reference proteome</keyword>
<dbReference type="RefSeq" id="WP_078810969.1">
    <property type="nucleotide sequence ID" value="NZ_FUWM01000027.1"/>
</dbReference>
<gene>
    <name evidence="1" type="ORF">SAMN02745118_02545</name>
</gene>
<dbReference type="SUPFAM" id="SSF82784">
    <property type="entry name" value="OsmC-like"/>
    <property type="match status" value="1"/>
</dbReference>
<dbReference type="PANTHER" id="PTHR34352:SF1">
    <property type="entry name" value="PROTEIN YHFA"/>
    <property type="match status" value="1"/>
</dbReference>
<dbReference type="Gene3D" id="3.30.300.20">
    <property type="match status" value="1"/>
</dbReference>
<organism evidence="1 2">
    <name type="scientific">Selenihalanaerobacter shriftii</name>
    <dbReference type="NCBI Taxonomy" id="142842"/>
    <lineage>
        <taxon>Bacteria</taxon>
        <taxon>Bacillati</taxon>
        <taxon>Bacillota</taxon>
        <taxon>Clostridia</taxon>
        <taxon>Halanaerobiales</taxon>
        <taxon>Halobacteroidaceae</taxon>
        <taxon>Selenihalanaerobacter</taxon>
    </lineage>
</organism>
<evidence type="ECO:0000313" key="1">
    <source>
        <dbReference type="EMBL" id="SKA02601.1"/>
    </source>
</evidence>
<protein>
    <submittedName>
        <fullName evidence="1">Putative redox protein</fullName>
    </submittedName>
</protein>
<accession>A0A1T4QGH2</accession>
<dbReference type="EMBL" id="FUWM01000027">
    <property type="protein sequence ID" value="SKA02601.1"/>
    <property type="molecule type" value="Genomic_DNA"/>
</dbReference>
<name>A0A1T4QGH2_9FIRM</name>
<dbReference type="InterPro" id="IPR036102">
    <property type="entry name" value="OsmC/Ohrsf"/>
</dbReference>
<dbReference type="STRING" id="142842.SAMN02745118_02545"/>
<sequence>MTNVELNWNEEMKYDAKGDAEIDISIDGHKKEGANPPEIFLMGAASCVSIHLTMVLKKMRIELEDLNIKVNGERAEESPRYFVDIEFNFEVTAKDLAEEKMDRALNLAVENCGMLNTIREETNLTYNYEFK</sequence>
<dbReference type="PANTHER" id="PTHR34352">
    <property type="entry name" value="PROTEIN YHFA"/>
    <property type="match status" value="1"/>
</dbReference>
<dbReference type="AlphaFoldDB" id="A0A1T4QGH2"/>
<dbReference type="InterPro" id="IPR015946">
    <property type="entry name" value="KH_dom-like_a/b"/>
</dbReference>
<reference evidence="2" key="1">
    <citation type="submission" date="2017-02" db="EMBL/GenBank/DDBJ databases">
        <authorList>
            <person name="Varghese N."/>
            <person name="Submissions S."/>
        </authorList>
    </citation>
    <scope>NUCLEOTIDE SEQUENCE [LARGE SCALE GENOMIC DNA]</scope>
    <source>
        <strain evidence="2">ATCC BAA-73</strain>
    </source>
</reference>
<dbReference type="InterPro" id="IPR003718">
    <property type="entry name" value="OsmC/Ohr_fam"/>
</dbReference>
<dbReference type="Proteomes" id="UP000190625">
    <property type="component" value="Unassembled WGS sequence"/>
</dbReference>
<dbReference type="OrthoDB" id="9804010at2"/>
<evidence type="ECO:0000313" key="2">
    <source>
        <dbReference type="Proteomes" id="UP000190625"/>
    </source>
</evidence>
<proteinExistence type="predicted"/>
<dbReference type="Pfam" id="PF02566">
    <property type="entry name" value="OsmC"/>
    <property type="match status" value="1"/>
</dbReference>